<sequence length="70" mass="7844">MFSWFHYQVSVSVSSPVCYLVERSVRGLKMQSRLLIWLSTSVVTISQLPDFVVKALSTQSSFVLISLSSS</sequence>
<evidence type="ECO:0000313" key="2">
    <source>
        <dbReference type="Proteomes" id="UP000694005"/>
    </source>
</evidence>
<feature type="non-terminal residue" evidence="1">
    <location>
        <position position="70"/>
    </location>
</feature>
<dbReference type="Gramene" id="A03p45490.2_BraZ1">
    <property type="protein sequence ID" value="A03p45490.2_BraZ1.CDS"/>
    <property type="gene ID" value="A03g45490.2_BraZ1"/>
</dbReference>
<dbReference type="EMBL" id="LS974619">
    <property type="protein sequence ID" value="CAG7883206.1"/>
    <property type="molecule type" value="Genomic_DNA"/>
</dbReference>
<organism evidence="1 2">
    <name type="scientific">Brassica campestris</name>
    <name type="common">Field mustard</name>
    <dbReference type="NCBI Taxonomy" id="3711"/>
    <lineage>
        <taxon>Eukaryota</taxon>
        <taxon>Viridiplantae</taxon>
        <taxon>Streptophyta</taxon>
        <taxon>Embryophyta</taxon>
        <taxon>Tracheophyta</taxon>
        <taxon>Spermatophyta</taxon>
        <taxon>Magnoliopsida</taxon>
        <taxon>eudicotyledons</taxon>
        <taxon>Gunneridae</taxon>
        <taxon>Pentapetalae</taxon>
        <taxon>rosids</taxon>
        <taxon>malvids</taxon>
        <taxon>Brassicales</taxon>
        <taxon>Brassicaceae</taxon>
        <taxon>Brassiceae</taxon>
        <taxon>Brassica</taxon>
    </lineage>
</organism>
<dbReference type="AlphaFoldDB" id="A0A8D9GMM6"/>
<name>A0A8D9GMM6_BRACM</name>
<proteinExistence type="predicted"/>
<accession>A0A8D9GMM6</accession>
<dbReference type="Proteomes" id="UP000694005">
    <property type="component" value="Chromosome A03"/>
</dbReference>
<protein>
    <submittedName>
        <fullName evidence="1">Uncharacterized protein</fullName>
    </submittedName>
</protein>
<gene>
    <name evidence="1" type="ORF">BRAPAZ1V2_A03P45490.2</name>
</gene>
<evidence type="ECO:0000313" key="1">
    <source>
        <dbReference type="EMBL" id="CAG7883206.1"/>
    </source>
</evidence>
<reference evidence="1 2" key="1">
    <citation type="submission" date="2021-07" db="EMBL/GenBank/DDBJ databases">
        <authorList>
            <consortium name="Genoscope - CEA"/>
            <person name="William W."/>
        </authorList>
    </citation>
    <scope>NUCLEOTIDE SEQUENCE [LARGE SCALE GENOMIC DNA]</scope>
</reference>